<sequence length="91" mass="10489">MPNIEQPQEPKQKYRLGMGYTKKALDLAIQINKVEELVSCLKNFIKEAKDNLFSTQNNAEDILVGDLLHILHKVRRKAPANEDGEEMRQKI</sequence>
<gene>
    <name evidence="1" type="ORF">RFULGI_LOCUS18282</name>
</gene>
<dbReference type="EMBL" id="CAJVPZ010078748">
    <property type="protein sequence ID" value="CAG8806453.1"/>
    <property type="molecule type" value="Genomic_DNA"/>
</dbReference>
<keyword evidence="2" id="KW-1185">Reference proteome</keyword>
<proteinExistence type="predicted"/>
<evidence type="ECO:0000313" key="2">
    <source>
        <dbReference type="Proteomes" id="UP000789396"/>
    </source>
</evidence>
<dbReference type="AlphaFoldDB" id="A0A9N9PDH7"/>
<comment type="caution">
    <text evidence="1">The sequence shown here is derived from an EMBL/GenBank/DDBJ whole genome shotgun (WGS) entry which is preliminary data.</text>
</comment>
<protein>
    <submittedName>
        <fullName evidence="1">16091_t:CDS:1</fullName>
    </submittedName>
</protein>
<name>A0A9N9PDH7_9GLOM</name>
<accession>A0A9N9PDH7</accession>
<dbReference type="Proteomes" id="UP000789396">
    <property type="component" value="Unassembled WGS sequence"/>
</dbReference>
<dbReference type="OrthoDB" id="2425700at2759"/>
<reference evidence="1" key="1">
    <citation type="submission" date="2021-06" db="EMBL/GenBank/DDBJ databases">
        <authorList>
            <person name="Kallberg Y."/>
            <person name="Tangrot J."/>
            <person name="Rosling A."/>
        </authorList>
    </citation>
    <scope>NUCLEOTIDE SEQUENCE</scope>
    <source>
        <strain evidence="1">IN212</strain>
    </source>
</reference>
<evidence type="ECO:0000313" key="1">
    <source>
        <dbReference type="EMBL" id="CAG8806453.1"/>
    </source>
</evidence>
<organism evidence="1 2">
    <name type="scientific">Racocetra fulgida</name>
    <dbReference type="NCBI Taxonomy" id="60492"/>
    <lineage>
        <taxon>Eukaryota</taxon>
        <taxon>Fungi</taxon>
        <taxon>Fungi incertae sedis</taxon>
        <taxon>Mucoromycota</taxon>
        <taxon>Glomeromycotina</taxon>
        <taxon>Glomeromycetes</taxon>
        <taxon>Diversisporales</taxon>
        <taxon>Gigasporaceae</taxon>
        <taxon>Racocetra</taxon>
    </lineage>
</organism>